<dbReference type="SUPFAM" id="SSF52540">
    <property type="entry name" value="P-loop containing nucleoside triphosphate hydrolases"/>
    <property type="match status" value="1"/>
</dbReference>
<dbReference type="InterPro" id="IPR014001">
    <property type="entry name" value="Helicase_ATP-bd"/>
</dbReference>
<dbReference type="Pfam" id="PF18766">
    <property type="entry name" value="SWI2_SNF2"/>
    <property type="match status" value="1"/>
</dbReference>
<comment type="function">
    <text evidence="11">Subunit R is required for both nuclease and ATPase activities, but not for modification.</text>
</comment>
<dbReference type="PROSITE" id="PS51192">
    <property type="entry name" value="HELICASE_ATP_BIND_1"/>
    <property type="match status" value="1"/>
</dbReference>
<keyword evidence="5 11" id="KW-0547">Nucleotide-binding</keyword>
<name>A0A419HXU4_9PSEU</name>
<evidence type="ECO:0000256" key="10">
    <source>
        <dbReference type="ARBA" id="ARBA00023125"/>
    </source>
</evidence>
<dbReference type="EC" id="3.1.21.3" evidence="11"/>
<evidence type="ECO:0000256" key="11">
    <source>
        <dbReference type="RuleBase" id="RU364115"/>
    </source>
</evidence>
<evidence type="ECO:0000313" key="13">
    <source>
        <dbReference type="EMBL" id="RJQ81920.1"/>
    </source>
</evidence>
<comment type="similarity">
    <text evidence="2 11">Belongs to the HsdR family.</text>
</comment>
<dbReference type="GO" id="GO:0005524">
    <property type="term" value="F:ATP binding"/>
    <property type="evidence" value="ECO:0007669"/>
    <property type="project" value="UniProtKB-KW"/>
</dbReference>
<accession>A0A419HXU4</accession>
<dbReference type="Proteomes" id="UP000285112">
    <property type="component" value="Unassembled WGS sequence"/>
</dbReference>
<dbReference type="InterPro" id="IPR040980">
    <property type="entry name" value="SWI2_SNF2"/>
</dbReference>
<keyword evidence="10 11" id="KW-0238">DNA-binding</keyword>
<sequence>MVAELPLIEQLVAMQWQHVESRRVAGRYLERDSTRDVLLERRLRAALRKINLGADGEPWLDDARISQMVGALQRPAGRDLLEINQELTALLIGGIEVAPPSGARQRQVRVDYIDWEHPERNDFVVMDQFRVQLPANNRKAIIPDLVLFVNGIPLVVIEAKAGQVTDPLMHAIDQLRRYANRRGDITEGNERLFHTNQLMIGTCFDDARAGTITAAPNHYAQWKTIEPATEDEVSAEVSHATPFSLQEQITAGMLRPERLLDLIRHCTLFTQTDDGQTIKVVARYQQYRAVRRAIERLKTGQPKAPGVDDGRGGIIWHTQGSGKSLTMVFLIKAMRSDPALRSFKVVVITDRAQLQQQLSDTAELADETVEVAKNVKDLKRHLARKGKDLVFAMIQKHRDPDGSTKQEKAAEAAELTKQFADLGELNTDHNILVLVDEAHRSHGSDLHMSLLTALPNCARIGFTGTPIIMGKRKKTLDIFGTYIDRYTIKQSEEDGATVPILYEGRTTRGSVRDHDDLDELFDDMFVERTPEELERIKQRWATKGHVLEAPNLIEAKARNMLAHYVDTILPNRFKAQVVATSRTATVRYRGAFQKAQRELLAQLDSLPPGMRTAKAAEDYALRGGPTARLVRGWRHRDLIARLDFVPVISGQHNDEAELSRWTNKPRQNQAIQDFKKPLPTGGNSDPEKTSPVAFLLVKSMLLTGFDAPVEQVLYLDRHIKEAELLQAIARVNRSRKGKRAGYVIDFFGVANNLRAALAAYARDDLEGVLADIREQIPKLREREHIVRKLFAERGVTSFDTPDDIEKCVQLLEDEKLRTEFEDALKQFAETMEIVLPRLDAKPHIVPFKTFGNIQRQARNRYRDLNGFDVSLYGAKVRQLIDDYVIAHGVDQTIPPVSVTAADFDRKVCAMTNARARASEMEHAIRHHIDQHRDEDPEFYDRLSERLERILQDLKDQAEELVQALWPLVEEARAGRQAGDGEFSPVEAALYDLLRSAVTGLTKDCALDEDRDSAVRAATVDVIFHIRQDIQLVGFWGNTFKQDQLRMRIFDRLVVNVAGDDLFDFDRLEDLSTSVLELARANHSRFTGGR</sequence>
<dbReference type="SMART" id="SM00487">
    <property type="entry name" value="DEXDc"/>
    <property type="match status" value="1"/>
</dbReference>
<dbReference type="CDD" id="cd18030">
    <property type="entry name" value="DEXHc_RE_I_HsdR"/>
    <property type="match status" value="1"/>
</dbReference>
<dbReference type="PANTHER" id="PTHR30195:SF15">
    <property type="entry name" value="TYPE I RESTRICTION ENZYME HINDI ENDONUCLEASE SUBUNIT"/>
    <property type="match status" value="1"/>
</dbReference>
<dbReference type="NCBIfam" id="TIGR00348">
    <property type="entry name" value="hsdR"/>
    <property type="match status" value="1"/>
</dbReference>
<dbReference type="InterPro" id="IPR004473">
    <property type="entry name" value="Restrct_endonuc_typeI_HsdR"/>
</dbReference>
<organism evidence="13 14">
    <name type="scientific">Amycolatopsis panacis</name>
    <dbReference type="NCBI Taxonomy" id="2340917"/>
    <lineage>
        <taxon>Bacteria</taxon>
        <taxon>Bacillati</taxon>
        <taxon>Actinomycetota</taxon>
        <taxon>Actinomycetes</taxon>
        <taxon>Pseudonocardiales</taxon>
        <taxon>Pseudonocardiaceae</taxon>
        <taxon>Amycolatopsis</taxon>
    </lineage>
</organism>
<dbReference type="EMBL" id="QZFV01000105">
    <property type="protein sequence ID" value="RJQ81920.1"/>
    <property type="molecule type" value="Genomic_DNA"/>
</dbReference>
<keyword evidence="4" id="KW-0540">Nuclease</keyword>
<protein>
    <recommendedName>
        <fullName evidence="11">Type I restriction enzyme endonuclease subunit</fullName>
        <shortName evidence="11">R protein</shortName>
        <ecNumber evidence="11">3.1.21.3</ecNumber>
    </recommendedName>
</protein>
<proteinExistence type="inferred from homology"/>
<evidence type="ECO:0000256" key="9">
    <source>
        <dbReference type="ARBA" id="ARBA00022840"/>
    </source>
</evidence>
<evidence type="ECO:0000256" key="1">
    <source>
        <dbReference type="ARBA" id="ARBA00000851"/>
    </source>
</evidence>
<dbReference type="InterPro" id="IPR027417">
    <property type="entry name" value="P-loop_NTPase"/>
</dbReference>
<keyword evidence="7 13" id="KW-0255">Endonuclease</keyword>
<dbReference type="Gene3D" id="3.90.1570.50">
    <property type="match status" value="1"/>
</dbReference>
<dbReference type="AlphaFoldDB" id="A0A419HXU4"/>
<keyword evidence="8 11" id="KW-0378">Hydrolase</keyword>
<evidence type="ECO:0000256" key="6">
    <source>
        <dbReference type="ARBA" id="ARBA00022747"/>
    </source>
</evidence>
<comment type="subunit">
    <text evidence="3 11">The type I restriction/modification system is composed of three polypeptides R, M and S.</text>
</comment>
<comment type="caution">
    <text evidence="13">The sequence shown here is derived from an EMBL/GenBank/DDBJ whole genome shotgun (WGS) entry which is preliminary data.</text>
</comment>
<evidence type="ECO:0000313" key="14">
    <source>
        <dbReference type="Proteomes" id="UP000285112"/>
    </source>
</evidence>
<dbReference type="Pfam" id="PF04313">
    <property type="entry name" value="HSDR_N"/>
    <property type="match status" value="1"/>
</dbReference>
<dbReference type="InterPro" id="IPR051268">
    <property type="entry name" value="Type-I_R_enzyme_R_subunit"/>
</dbReference>
<dbReference type="Pfam" id="PF22679">
    <property type="entry name" value="T1R_D3-like"/>
    <property type="match status" value="1"/>
</dbReference>
<gene>
    <name evidence="13" type="ORF">D5S19_22720</name>
</gene>
<dbReference type="GO" id="GO:0003677">
    <property type="term" value="F:DNA binding"/>
    <property type="evidence" value="ECO:0007669"/>
    <property type="project" value="UniProtKB-KW"/>
</dbReference>
<reference evidence="13 14" key="1">
    <citation type="submission" date="2018-09" db="EMBL/GenBank/DDBJ databases">
        <title>YIM PH 21725 draft genome.</title>
        <authorList>
            <person name="Miao C."/>
        </authorList>
    </citation>
    <scope>NUCLEOTIDE SEQUENCE [LARGE SCALE GENOMIC DNA]</scope>
    <source>
        <strain evidence="14">YIM PH21725</strain>
    </source>
</reference>
<dbReference type="Gene3D" id="3.40.50.300">
    <property type="entry name" value="P-loop containing nucleotide triphosphate hydrolases"/>
    <property type="match status" value="2"/>
</dbReference>
<dbReference type="GO" id="GO:0009307">
    <property type="term" value="P:DNA restriction-modification system"/>
    <property type="evidence" value="ECO:0007669"/>
    <property type="project" value="UniProtKB-KW"/>
</dbReference>
<dbReference type="InterPro" id="IPR007409">
    <property type="entry name" value="Restrct_endonuc_type1_HsdR_N"/>
</dbReference>
<evidence type="ECO:0000259" key="12">
    <source>
        <dbReference type="PROSITE" id="PS51192"/>
    </source>
</evidence>
<dbReference type="GO" id="GO:0009035">
    <property type="term" value="F:type I site-specific deoxyribonuclease activity"/>
    <property type="evidence" value="ECO:0007669"/>
    <property type="project" value="UniProtKB-EC"/>
</dbReference>
<keyword evidence="9 11" id="KW-0067">ATP-binding</keyword>
<evidence type="ECO:0000256" key="5">
    <source>
        <dbReference type="ARBA" id="ARBA00022741"/>
    </source>
</evidence>
<evidence type="ECO:0000256" key="8">
    <source>
        <dbReference type="ARBA" id="ARBA00022801"/>
    </source>
</evidence>
<dbReference type="PANTHER" id="PTHR30195">
    <property type="entry name" value="TYPE I SITE-SPECIFIC DEOXYRIBONUCLEASE PROTEIN SUBUNIT M AND R"/>
    <property type="match status" value="1"/>
</dbReference>
<evidence type="ECO:0000256" key="2">
    <source>
        <dbReference type="ARBA" id="ARBA00008598"/>
    </source>
</evidence>
<evidence type="ECO:0000256" key="3">
    <source>
        <dbReference type="ARBA" id="ARBA00011296"/>
    </source>
</evidence>
<evidence type="ECO:0000256" key="4">
    <source>
        <dbReference type="ARBA" id="ARBA00022722"/>
    </source>
</evidence>
<dbReference type="InterPro" id="IPR055180">
    <property type="entry name" value="HsdR_RecA-like_helicase_dom_2"/>
</dbReference>
<keyword evidence="14" id="KW-1185">Reference proteome</keyword>
<feature type="domain" description="Helicase ATP-binding" evidence="12">
    <location>
        <begin position="304"/>
        <end position="467"/>
    </location>
</feature>
<dbReference type="CDD" id="cd22332">
    <property type="entry name" value="HsdR_N"/>
    <property type="match status" value="1"/>
</dbReference>
<keyword evidence="6 11" id="KW-0680">Restriction system</keyword>
<dbReference type="OrthoDB" id="9758243at2"/>
<comment type="catalytic activity">
    <reaction evidence="1 11">
        <text>Endonucleolytic cleavage of DNA to give random double-stranded fragments with terminal 5'-phosphates, ATP is simultaneously hydrolyzed.</text>
        <dbReference type="EC" id="3.1.21.3"/>
    </reaction>
</comment>
<evidence type="ECO:0000256" key="7">
    <source>
        <dbReference type="ARBA" id="ARBA00022759"/>
    </source>
</evidence>